<proteinExistence type="predicted"/>
<dbReference type="InterPro" id="IPR046601">
    <property type="entry name" value="DUF6660"/>
</dbReference>
<accession>A0A238YDY1</accession>
<protein>
    <submittedName>
        <fullName evidence="1">Uncharacterized protein</fullName>
    </submittedName>
</protein>
<dbReference type="AlphaFoldDB" id="A0A238YDY1"/>
<reference evidence="2" key="1">
    <citation type="submission" date="2017-06" db="EMBL/GenBank/DDBJ databases">
        <authorList>
            <person name="Varghese N."/>
            <person name="Submissions S."/>
        </authorList>
    </citation>
    <scope>NUCLEOTIDE SEQUENCE [LARGE SCALE GENOMIC DNA]</scope>
    <source>
        <strain evidence="2">DSM 27993</strain>
    </source>
</reference>
<dbReference type="EMBL" id="FZNX01000004">
    <property type="protein sequence ID" value="SNR69260.1"/>
    <property type="molecule type" value="Genomic_DNA"/>
</dbReference>
<evidence type="ECO:0000313" key="1">
    <source>
        <dbReference type="EMBL" id="SNR69260.1"/>
    </source>
</evidence>
<dbReference type="Proteomes" id="UP000198412">
    <property type="component" value="Unassembled WGS sequence"/>
</dbReference>
<keyword evidence="2" id="KW-1185">Reference proteome</keyword>
<evidence type="ECO:0000313" key="2">
    <source>
        <dbReference type="Proteomes" id="UP000198412"/>
    </source>
</evidence>
<gene>
    <name evidence="1" type="ORF">SAMN04488111_2507</name>
</gene>
<sequence>MPCEDYESPNYQVKTEISQDMDDNHQHQEGDFCSPFCSCQCCQISFTNFNIMDYDVLSTFTAAEEIHFLYRLEKDYYPTILQPPQV</sequence>
<dbReference type="Pfam" id="PF20365">
    <property type="entry name" value="DUF6660"/>
    <property type="match status" value="1"/>
</dbReference>
<name>A0A238YDY1_9FLAO</name>
<organism evidence="1 2">
    <name type="scientific">Lutibacter flavus</name>
    <dbReference type="NCBI Taxonomy" id="691689"/>
    <lineage>
        <taxon>Bacteria</taxon>
        <taxon>Pseudomonadati</taxon>
        <taxon>Bacteroidota</taxon>
        <taxon>Flavobacteriia</taxon>
        <taxon>Flavobacteriales</taxon>
        <taxon>Flavobacteriaceae</taxon>
        <taxon>Lutibacter</taxon>
    </lineage>
</organism>